<dbReference type="AlphaFoldDB" id="A2BYA1"/>
<reference evidence="1 2" key="1">
    <citation type="journal article" date="2007" name="PLoS Genet.">
        <title>Patterns and implications of gene gain and loss in the evolution of Prochlorococcus.</title>
        <authorList>
            <person name="Kettler G.C."/>
            <person name="Martiny A.C."/>
            <person name="Huang K."/>
            <person name="Zucker J."/>
            <person name="Coleman M.L."/>
            <person name="Rodrigue S."/>
            <person name="Chen F."/>
            <person name="Lapidus A."/>
            <person name="Ferriera S."/>
            <person name="Johnson J."/>
            <person name="Steglich C."/>
            <person name="Church G.M."/>
            <person name="Richardson P."/>
            <person name="Chisholm S.W."/>
        </authorList>
    </citation>
    <scope>NUCLEOTIDE SEQUENCE [LARGE SCALE GENOMIC DNA]</scope>
    <source>
        <strain evidence="1 2">MIT 9515</strain>
    </source>
</reference>
<dbReference type="GeneID" id="60200689"/>
<dbReference type="HOGENOM" id="CLU_213335_0_0_3"/>
<dbReference type="Proteomes" id="UP000001589">
    <property type="component" value="Chromosome"/>
</dbReference>
<sequence length="52" mass="5957">MEDLFFSSNQITKKDTIDSYFECISECSIVDGHQECITRCVEIHLKGGNKNE</sequence>
<evidence type="ECO:0000313" key="1">
    <source>
        <dbReference type="EMBL" id="ABM72762.1"/>
    </source>
</evidence>
<dbReference type="RefSeq" id="WP_011820858.1">
    <property type="nucleotide sequence ID" value="NC_008817.1"/>
</dbReference>
<proteinExistence type="predicted"/>
<evidence type="ECO:0000313" key="2">
    <source>
        <dbReference type="Proteomes" id="UP000001589"/>
    </source>
</evidence>
<accession>A2BYA1</accession>
<dbReference type="STRING" id="167542.P9515_15551"/>
<dbReference type="KEGG" id="pmc:P9515_15551"/>
<gene>
    <name evidence="1" type="ordered locus">P9515_15551</name>
</gene>
<protein>
    <submittedName>
        <fullName evidence="1">Uncharacterized protein</fullName>
    </submittedName>
</protein>
<name>A2BYA1_PROM5</name>
<dbReference type="EMBL" id="CP000552">
    <property type="protein sequence ID" value="ABM72762.1"/>
    <property type="molecule type" value="Genomic_DNA"/>
</dbReference>
<organism evidence="1 2">
    <name type="scientific">Prochlorococcus marinus (strain MIT 9515)</name>
    <dbReference type="NCBI Taxonomy" id="167542"/>
    <lineage>
        <taxon>Bacteria</taxon>
        <taxon>Bacillati</taxon>
        <taxon>Cyanobacteriota</taxon>
        <taxon>Cyanophyceae</taxon>
        <taxon>Synechococcales</taxon>
        <taxon>Prochlorococcaceae</taxon>
        <taxon>Prochlorococcus</taxon>
    </lineage>
</organism>